<evidence type="ECO:0000313" key="1">
    <source>
        <dbReference type="EMBL" id="KAL3308626.1"/>
    </source>
</evidence>
<gene>
    <name evidence="1" type="ORF">Ciccas_012838</name>
</gene>
<dbReference type="AlphaFoldDB" id="A0ABD2PM95"/>
<reference evidence="1 2" key="1">
    <citation type="submission" date="2024-11" db="EMBL/GenBank/DDBJ databases">
        <title>Adaptive evolution of stress response genes in parasites aligns with host niche diversity.</title>
        <authorList>
            <person name="Hahn C."/>
            <person name="Resl P."/>
        </authorList>
    </citation>
    <scope>NUCLEOTIDE SEQUENCE [LARGE SCALE GENOMIC DNA]</scope>
    <source>
        <strain evidence="1">EGGRZ-B1_66</strain>
        <tissue evidence="1">Body</tissue>
    </source>
</reference>
<comment type="caution">
    <text evidence="1">The sequence shown here is derived from an EMBL/GenBank/DDBJ whole genome shotgun (WGS) entry which is preliminary data.</text>
</comment>
<dbReference type="EMBL" id="JBJKFK010004941">
    <property type="protein sequence ID" value="KAL3308626.1"/>
    <property type="molecule type" value="Genomic_DNA"/>
</dbReference>
<protein>
    <submittedName>
        <fullName evidence="1">Uncharacterized protein</fullName>
    </submittedName>
</protein>
<name>A0ABD2PM95_9PLAT</name>
<keyword evidence="2" id="KW-1185">Reference proteome</keyword>
<accession>A0ABD2PM95</accession>
<proteinExistence type="predicted"/>
<evidence type="ECO:0000313" key="2">
    <source>
        <dbReference type="Proteomes" id="UP001626550"/>
    </source>
</evidence>
<dbReference type="Proteomes" id="UP001626550">
    <property type="component" value="Unassembled WGS sequence"/>
</dbReference>
<organism evidence="1 2">
    <name type="scientific">Cichlidogyrus casuarinus</name>
    <dbReference type="NCBI Taxonomy" id="1844966"/>
    <lineage>
        <taxon>Eukaryota</taxon>
        <taxon>Metazoa</taxon>
        <taxon>Spiralia</taxon>
        <taxon>Lophotrochozoa</taxon>
        <taxon>Platyhelminthes</taxon>
        <taxon>Monogenea</taxon>
        <taxon>Monopisthocotylea</taxon>
        <taxon>Dactylogyridea</taxon>
        <taxon>Ancyrocephalidae</taxon>
        <taxon>Cichlidogyrus</taxon>
    </lineage>
</organism>
<sequence>MSQTASKNGVTEQTECLTAPSNMPLHLNLTLHFLIDTQLGISHANMQSSVPEINGSYRNLTKF</sequence>